<evidence type="ECO:0000256" key="8">
    <source>
        <dbReference type="ARBA" id="ARBA00023047"/>
    </source>
</evidence>
<evidence type="ECO:0000259" key="11">
    <source>
        <dbReference type="Pfam" id="PF01061"/>
    </source>
</evidence>
<reference evidence="12 13" key="1">
    <citation type="submission" date="2020-01" db="EMBL/GenBank/DDBJ databases">
        <title>Genome sequencing of strain KACC 21507.</title>
        <authorList>
            <person name="Heo J."/>
            <person name="Kim S.-J."/>
            <person name="Kim J.-S."/>
            <person name="Hong S.-B."/>
            <person name="Kwon S.-W."/>
        </authorList>
    </citation>
    <scope>NUCLEOTIDE SEQUENCE [LARGE SCALE GENOMIC DNA]</scope>
    <source>
        <strain evidence="12 13">KACC 21507</strain>
    </source>
</reference>
<keyword evidence="13" id="KW-1185">Reference proteome</keyword>
<evidence type="ECO:0000256" key="1">
    <source>
        <dbReference type="ARBA" id="ARBA00004651"/>
    </source>
</evidence>
<gene>
    <name evidence="12" type="ORF">GT348_01495</name>
</gene>
<evidence type="ECO:0000256" key="7">
    <source>
        <dbReference type="ARBA" id="ARBA00022989"/>
    </source>
</evidence>
<dbReference type="Proteomes" id="UP000463975">
    <property type="component" value="Chromosome"/>
</dbReference>
<evidence type="ECO:0000256" key="10">
    <source>
        <dbReference type="SAM" id="Phobius"/>
    </source>
</evidence>
<dbReference type="InterPro" id="IPR000412">
    <property type="entry name" value="ABC_2_transport"/>
</dbReference>
<accession>A0A6P1NDZ5</accession>
<evidence type="ECO:0000313" key="12">
    <source>
        <dbReference type="EMBL" id="QHI95137.1"/>
    </source>
</evidence>
<protein>
    <submittedName>
        <fullName evidence="12">ABC transporter permease</fullName>
    </submittedName>
</protein>
<evidence type="ECO:0000313" key="13">
    <source>
        <dbReference type="Proteomes" id="UP000463975"/>
    </source>
</evidence>
<dbReference type="PANTHER" id="PTHR30413">
    <property type="entry name" value="INNER MEMBRANE TRANSPORT PERMEASE"/>
    <property type="match status" value="1"/>
</dbReference>
<feature type="transmembrane region" description="Helical" evidence="10">
    <location>
        <begin position="34"/>
        <end position="57"/>
    </location>
</feature>
<dbReference type="GO" id="GO:0043190">
    <property type="term" value="C:ATP-binding cassette (ABC) transporter complex"/>
    <property type="evidence" value="ECO:0007669"/>
    <property type="project" value="InterPro"/>
</dbReference>
<evidence type="ECO:0000256" key="6">
    <source>
        <dbReference type="ARBA" id="ARBA00022692"/>
    </source>
</evidence>
<comment type="similarity">
    <text evidence="2">Belongs to the ABC-2 integral membrane protein family.</text>
</comment>
<dbReference type="PRINTS" id="PR00164">
    <property type="entry name" value="ABC2TRNSPORT"/>
</dbReference>
<dbReference type="GO" id="GO:0140359">
    <property type="term" value="F:ABC-type transporter activity"/>
    <property type="evidence" value="ECO:0007669"/>
    <property type="project" value="InterPro"/>
</dbReference>
<keyword evidence="4" id="KW-1003">Cell membrane</keyword>
<feature type="domain" description="ABC-2 type transporter transmembrane" evidence="11">
    <location>
        <begin position="17"/>
        <end position="224"/>
    </location>
</feature>
<keyword evidence="6 10" id="KW-0812">Transmembrane</keyword>
<dbReference type="GO" id="GO:0015774">
    <property type="term" value="P:polysaccharide transport"/>
    <property type="evidence" value="ECO:0007669"/>
    <property type="project" value="UniProtKB-KW"/>
</dbReference>
<comment type="subcellular location">
    <subcellularLocation>
        <location evidence="1">Cell membrane</location>
        <topology evidence="1">Multi-pass membrane protein</topology>
    </subcellularLocation>
</comment>
<feature type="transmembrane region" description="Helical" evidence="10">
    <location>
        <begin position="178"/>
        <end position="199"/>
    </location>
</feature>
<dbReference type="PANTHER" id="PTHR30413:SF10">
    <property type="entry name" value="CAPSULE POLYSACCHARIDE EXPORT INNER-MEMBRANE PROTEIN CTRC"/>
    <property type="match status" value="1"/>
</dbReference>
<name>A0A6P1NDZ5_9PROT</name>
<organism evidence="12 13">
    <name type="scientific">Aristophania vespae</name>
    <dbReference type="NCBI Taxonomy" id="2697033"/>
    <lineage>
        <taxon>Bacteria</taxon>
        <taxon>Pseudomonadati</taxon>
        <taxon>Pseudomonadota</taxon>
        <taxon>Alphaproteobacteria</taxon>
        <taxon>Acetobacterales</taxon>
        <taxon>Acetobacteraceae</taxon>
        <taxon>Aristophania</taxon>
    </lineage>
</organism>
<proteinExistence type="inferred from homology"/>
<feature type="transmembrane region" description="Helical" evidence="10">
    <location>
        <begin position="110"/>
        <end position="133"/>
    </location>
</feature>
<dbReference type="RefSeq" id="WP_160618215.1">
    <property type="nucleotide sequence ID" value="NZ_CP047652.1"/>
</dbReference>
<evidence type="ECO:0000256" key="3">
    <source>
        <dbReference type="ARBA" id="ARBA00022448"/>
    </source>
</evidence>
<dbReference type="InterPro" id="IPR013525">
    <property type="entry name" value="ABC2_TM"/>
</dbReference>
<keyword evidence="8" id="KW-0625">Polysaccharide transport</keyword>
<keyword evidence="7 10" id="KW-1133">Transmembrane helix</keyword>
<dbReference type="EMBL" id="CP047652">
    <property type="protein sequence ID" value="QHI95137.1"/>
    <property type="molecule type" value="Genomic_DNA"/>
</dbReference>
<feature type="transmembrane region" description="Helical" evidence="10">
    <location>
        <begin position="234"/>
        <end position="253"/>
    </location>
</feature>
<evidence type="ECO:0000256" key="4">
    <source>
        <dbReference type="ARBA" id="ARBA00022475"/>
    </source>
</evidence>
<dbReference type="Pfam" id="PF01061">
    <property type="entry name" value="ABC2_membrane"/>
    <property type="match status" value="1"/>
</dbReference>
<evidence type="ECO:0000256" key="2">
    <source>
        <dbReference type="ARBA" id="ARBA00007783"/>
    </source>
</evidence>
<dbReference type="KEGG" id="bomb:GT348_01495"/>
<keyword evidence="9 10" id="KW-0472">Membrane</keyword>
<sequence>MKKNTLLQDFMLQFRVIHALIIREIHTRYGREDLGFLWVLGEPLIFCAGVTILWTAIRPSHEHGLPMTAMVVTGYIPLTMWRHCMARSVKAFEANGSLLFHRQVTPLDIIIARSFLEIIGTMMAGVLVFAAAVSTGYMELPEEPSLLWLGLLFHMLFSFNTALIFAALTEMSELLEKFLGVFGYLSLPFTGAFIMVDWFPPQYRWAIMWSPSQESIEMIRAGQFGLNSHAHYDIFYTCWINVILLIIGLYLTLRVRRYIFLN</sequence>
<feature type="transmembrane region" description="Helical" evidence="10">
    <location>
        <begin position="145"/>
        <end position="166"/>
    </location>
</feature>
<dbReference type="AlphaFoldDB" id="A0A6P1NDZ5"/>
<keyword evidence="5" id="KW-0762">Sugar transport</keyword>
<evidence type="ECO:0000256" key="5">
    <source>
        <dbReference type="ARBA" id="ARBA00022597"/>
    </source>
</evidence>
<keyword evidence="3" id="KW-0813">Transport</keyword>
<dbReference type="GO" id="GO:0015920">
    <property type="term" value="P:lipopolysaccharide transport"/>
    <property type="evidence" value="ECO:0007669"/>
    <property type="project" value="TreeGrafter"/>
</dbReference>
<evidence type="ECO:0000256" key="9">
    <source>
        <dbReference type="ARBA" id="ARBA00023136"/>
    </source>
</evidence>
<feature type="transmembrane region" description="Helical" evidence="10">
    <location>
        <begin position="63"/>
        <end position="81"/>
    </location>
</feature>